<keyword evidence="2" id="KW-1185">Reference proteome</keyword>
<protein>
    <submittedName>
        <fullName evidence="1">Uncharacterized protein</fullName>
    </submittedName>
</protein>
<evidence type="ECO:0000313" key="1">
    <source>
        <dbReference type="EMBL" id="KAJ8011624.1"/>
    </source>
</evidence>
<accession>A0ACC2H6L3</accession>
<comment type="caution">
    <text evidence="1">The sequence shown here is derived from an EMBL/GenBank/DDBJ whole genome shotgun (WGS) entry which is preliminary data.</text>
</comment>
<dbReference type="EMBL" id="CM055732">
    <property type="protein sequence ID" value="KAJ8011624.1"/>
    <property type="molecule type" value="Genomic_DNA"/>
</dbReference>
<sequence length="74" mass="7968">MSRNCGSSCDSFRSSVWMCMYSSGIHTPIHNLTLGQLNMKRKEEPQISSLPEASQGQCGQTSQGPSLPPPGLSI</sequence>
<organism evidence="1 2">
    <name type="scientific">Dallia pectoralis</name>
    <name type="common">Alaska blackfish</name>
    <dbReference type="NCBI Taxonomy" id="75939"/>
    <lineage>
        <taxon>Eukaryota</taxon>
        <taxon>Metazoa</taxon>
        <taxon>Chordata</taxon>
        <taxon>Craniata</taxon>
        <taxon>Vertebrata</taxon>
        <taxon>Euteleostomi</taxon>
        <taxon>Actinopterygii</taxon>
        <taxon>Neopterygii</taxon>
        <taxon>Teleostei</taxon>
        <taxon>Protacanthopterygii</taxon>
        <taxon>Esociformes</taxon>
        <taxon>Umbridae</taxon>
        <taxon>Dallia</taxon>
    </lineage>
</organism>
<name>A0ACC2H6L3_DALPE</name>
<gene>
    <name evidence="1" type="ORF">DPEC_G00060200</name>
</gene>
<dbReference type="Proteomes" id="UP001157502">
    <property type="component" value="Chromosome 5"/>
</dbReference>
<evidence type="ECO:0000313" key="2">
    <source>
        <dbReference type="Proteomes" id="UP001157502"/>
    </source>
</evidence>
<proteinExistence type="predicted"/>
<reference evidence="1" key="1">
    <citation type="submission" date="2021-05" db="EMBL/GenBank/DDBJ databases">
        <authorList>
            <person name="Pan Q."/>
            <person name="Jouanno E."/>
            <person name="Zahm M."/>
            <person name="Klopp C."/>
            <person name="Cabau C."/>
            <person name="Louis A."/>
            <person name="Berthelot C."/>
            <person name="Parey E."/>
            <person name="Roest Crollius H."/>
            <person name="Montfort J."/>
            <person name="Robinson-Rechavi M."/>
            <person name="Bouchez O."/>
            <person name="Lampietro C."/>
            <person name="Lopez Roques C."/>
            <person name="Donnadieu C."/>
            <person name="Postlethwait J."/>
            <person name="Bobe J."/>
            <person name="Dillon D."/>
            <person name="Chandos A."/>
            <person name="von Hippel F."/>
            <person name="Guiguen Y."/>
        </authorList>
    </citation>
    <scope>NUCLEOTIDE SEQUENCE</scope>
    <source>
        <strain evidence="1">YG-Jan2019</strain>
    </source>
</reference>